<keyword evidence="3" id="KW-1185">Reference proteome</keyword>
<gene>
    <name evidence="2" type="ORF">TRAPUB_13255</name>
</gene>
<feature type="domain" description="Ketopantoate reductase C-terminal" evidence="1">
    <location>
        <begin position="132"/>
        <end position="257"/>
    </location>
</feature>
<dbReference type="InterPro" id="IPR008927">
    <property type="entry name" value="6-PGluconate_DH-like_C_sf"/>
</dbReference>
<name>A0A1M2VRL9_TRAPU</name>
<dbReference type="Pfam" id="PF08546">
    <property type="entry name" value="ApbA_C"/>
    <property type="match status" value="1"/>
</dbReference>
<dbReference type="FunFam" id="1.10.1040.10:FF:000017">
    <property type="entry name" value="2-dehydropantoate 2-reductase"/>
    <property type="match status" value="1"/>
</dbReference>
<accession>A0A1M2VRL9</accession>
<dbReference type="AlphaFoldDB" id="A0A1M2VRL9"/>
<dbReference type="Gene3D" id="1.10.1040.10">
    <property type="entry name" value="N-(1-d-carboxylethyl)-l-norvaline Dehydrogenase, domain 2"/>
    <property type="match status" value="1"/>
</dbReference>
<dbReference type="OrthoDB" id="3609at2759"/>
<dbReference type="GO" id="GO:0005737">
    <property type="term" value="C:cytoplasm"/>
    <property type="evidence" value="ECO:0007669"/>
    <property type="project" value="TreeGrafter"/>
</dbReference>
<dbReference type="PANTHER" id="PTHR21708:SF43">
    <property type="entry name" value="KETOPANTOATE REDUCTASE C-TERMINAL DOMAIN-CONTAINING PROTEIN"/>
    <property type="match status" value="1"/>
</dbReference>
<organism evidence="2 3">
    <name type="scientific">Trametes pubescens</name>
    <name type="common">White-rot fungus</name>
    <dbReference type="NCBI Taxonomy" id="154538"/>
    <lineage>
        <taxon>Eukaryota</taxon>
        <taxon>Fungi</taxon>
        <taxon>Dikarya</taxon>
        <taxon>Basidiomycota</taxon>
        <taxon>Agaricomycotina</taxon>
        <taxon>Agaricomycetes</taxon>
        <taxon>Polyporales</taxon>
        <taxon>Polyporaceae</taxon>
        <taxon>Trametes</taxon>
    </lineage>
</organism>
<evidence type="ECO:0000313" key="2">
    <source>
        <dbReference type="EMBL" id="OJT10235.1"/>
    </source>
</evidence>
<dbReference type="InterPro" id="IPR013752">
    <property type="entry name" value="KPA_reductase"/>
</dbReference>
<dbReference type="OMA" id="THREIEY"/>
<reference evidence="2 3" key="1">
    <citation type="submission" date="2016-10" db="EMBL/GenBank/DDBJ databases">
        <title>Genome sequence of the basidiomycete white-rot fungus Trametes pubescens.</title>
        <authorList>
            <person name="Makela M.R."/>
            <person name="Granchi Z."/>
            <person name="Peng M."/>
            <person name="De Vries R.P."/>
            <person name="Grigoriev I."/>
            <person name="Riley R."/>
            <person name="Hilden K."/>
        </authorList>
    </citation>
    <scope>NUCLEOTIDE SEQUENCE [LARGE SCALE GENOMIC DNA]</scope>
    <source>
        <strain evidence="2 3">FBCC735</strain>
    </source>
</reference>
<protein>
    <recommendedName>
        <fullName evidence="1">Ketopantoate reductase C-terminal domain-containing protein</fullName>
    </recommendedName>
</protein>
<dbReference type="InterPro" id="IPR051402">
    <property type="entry name" value="KPR-Related"/>
</dbReference>
<dbReference type="InterPro" id="IPR013328">
    <property type="entry name" value="6PGD_dom2"/>
</dbReference>
<evidence type="ECO:0000259" key="1">
    <source>
        <dbReference type="Pfam" id="PF08546"/>
    </source>
</evidence>
<dbReference type="PANTHER" id="PTHR21708">
    <property type="entry name" value="PROBABLE 2-DEHYDROPANTOATE 2-REDUCTASE"/>
    <property type="match status" value="1"/>
</dbReference>
<evidence type="ECO:0000313" key="3">
    <source>
        <dbReference type="Proteomes" id="UP000184267"/>
    </source>
</evidence>
<dbReference type="Proteomes" id="UP000184267">
    <property type="component" value="Unassembled WGS sequence"/>
</dbReference>
<dbReference type="Gene3D" id="3.40.50.720">
    <property type="entry name" value="NAD(P)-binding Rossmann-like Domain"/>
    <property type="match status" value="1"/>
</dbReference>
<proteinExistence type="predicted"/>
<dbReference type="EMBL" id="MNAD01000802">
    <property type="protein sequence ID" value="OJT10235.1"/>
    <property type="molecule type" value="Genomic_DNA"/>
</dbReference>
<dbReference type="SUPFAM" id="SSF48179">
    <property type="entry name" value="6-phosphogluconate dehydrogenase C-terminal domain-like"/>
    <property type="match status" value="1"/>
</dbReference>
<comment type="caution">
    <text evidence="2">The sequence shown here is derived from an EMBL/GenBank/DDBJ whole genome shotgun (WGS) entry which is preliminary data.</text>
</comment>
<sequence length="266" mass="28628">MTLFMCVPEITTTPALLSPLLAQLSASPLAQPTTFVLLQNGIGIEDDLQAALAKIDALSVVVSGCCWVDTTALDGGRKIAQHGSERLVLGYHRPPGDSSNHDEQTGRRSLNALCDLFRAAGGNVEAAPDVDIARWRKVLWNASFSTLCTLMRAHVGEVLALETSRAALKDIMFEVLAVARASLPPSKEAEEVLNDKVADEIIEHENAQSVFRPSMLVDLDHGRPMEVEAIVGGVLRKARAKNVPTPKLDLIYAGLSVMQSKLINSA</sequence>